<evidence type="ECO:0000313" key="20">
    <source>
        <dbReference type="Proteomes" id="UP000479293"/>
    </source>
</evidence>
<dbReference type="InterPro" id="IPR036927">
    <property type="entry name" value="Cyt_c_oxase-like_su1_sf"/>
</dbReference>
<evidence type="ECO:0000256" key="7">
    <source>
        <dbReference type="ARBA" id="ARBA00022723"/>
    </source>
</evidence>
<feature type="transmembrane region" description="Helical" evidence="16">
    <location>
        <begin position="427"/>
        <end position="449"/>
    </location>
</feature>
<evidence type="ECO:0000256" key="2">
    <source>
        <dbReference type="ARBA" id="ARBA00004673"/>
    </source>
</evidence>
<dbReference type="PANTHER" id="PTHR10422:SF18">
    <property type="entry name" value="CYTOCHROME C OXIDASE SUBUNIT 1"/>
    <property type="match status" value="1"/>
</dbReference>
<dbReference type="PANTHER" id="PTHR10422">
    <property type="entry name" value="CYTOCHROME C OXIDASE SUBUNIT 1"/>
    <property type="match status" value="1"/>
</dbReference>
<comment type="caution">
    <text evidence="19">The sequence shown here is derived from an EMBL/GenBank/DDBJ whole genome shotgun (WGS) entry which is preliminary data.</text>
</comment>
<dbReference type="PROSITE" id="PS50855">
    <property type="entry name" value="COX1"/>
    <property type="match status" value="1"/>
</dbReference>
<reference evidence="19 20" key="1">
    <citation type="submission" date="2019-10" db="EMBL/GenBank/DDBJ databases">
        <title>Draft Genome Sequence of Cytophagaceae sp. SJW1-29.</title>
        <authorList>
            <person name="Choi A."/>
        </authorList>
    </citation>
    <scope>NUCLEOTIDE SEQUENCE [LARGE SCALE GENOMIC DNA]</scope>
    <source>
        <strain evidence="19 20">SJW1-29</strain>
    </source>
</reference>
<evidence type="ECO:0000256" key="6">
    <source>
        <dbReference type="ARBA" id="ARBA00022692"/>
    </source>
</evidence>
<keyword evidence="20" id="KW-1185">Reference proteome</keyword>
<evidence type="ECO:0000256" key="3">
    <source>
        <dbReference type="ARBA" id="ARBA00022448"/>
    </source>
</evidence>
<comment type="pathway">
    <text evidence="2 16">Energy metabolism; oxidative phosphorylation.</text>
</comment>
<organism evidence="19 20">
    <name type="scientific">Salmonirosea aquatica</name>
    <dbReference type="NCBI Taxonomy" id="2654236"/>
    <lineage>
        <taxon>Bacteria</taxon>
        <taxon>Pseudomonadati</taxon>
        <taxon>Bacteroidota</taxon>
        <taxon>Cytophagia</taxon>
        <taxon>Cytophagales</taxon>
        <taxon>Spirosomataceae</taxon>
        <taxon>Salmonirosea</taxon>
    </lineage>
</organism>
<dbReference type="EMBL" id="WHLY01000002">
    <property type="protein sequence ID" value="MPR36257.1"/>
    <property type="molecule type" value="Genomic_DNA"/>
</dbReference>
<dbReference type="Pfam" id="PF00115">
    <property type="entry name" value="COX1"/>
    <property type="match status" value="1"/>
</dbReference>
<dbReference type="AlphaFoldDB" id="A0A7C9BL42"/>
<keyword evidence="6 15" id="KW-0812">Transmembrane</keyword>
<evidence type="ECO:0000256" key="13">
    <source>
        <dbReference type="ARBA" id="ARBA00023136"/>
    </source>
</evidence>
<dbReference type="GO" id="GO:0020037">
    <property type="term" value="F:heme binding"/>
    <property type="evidence" value="ECO:0007669"/>
    <property type="project" value="InterPro"/>
</dbReference>
<dbReference type="InterPro" id="IPR023615">
    <property type="entry name" value="Cyt_c_Oxase_su1_BS"/>
</dbReference>
<feature type="compositionally biased region" description="Basic and acidic residues" evidence="17">
    <location>
        <begin position="538"/>
        <end position="560"/>
    </location>
</feature>
<keyword evidence="3 15" id="KW-0813">Transport</keyword>
<sequence length="560" mass="62471">MEKVIVPEPHVPLPSGKTDRSLLQWMASVDHKQLGIMYLLTALLFFIAGGIEILLIRIQLITPDNTFLGPDLYNQLFTMHGTTMIFLVLMPTLIGLGVYLVPLMIGANEMAFPRLNAFSLWMTLLGGLILYFSFLDGGGAPAAGWFSYAPLSSSHYSSTKGVDYYCIGLILTGIGSVTAALNLVVTILTLRIPGMDFRRLPVFVWMMFITAFLILAAFPVLNAGLVMLLIDRQLNAHFFSPASGGSAILWQHLFWAFGHPEVYILALPPFGIISEVIPVFSRQPIFGYRFLIGSGIAIALLAFGVWMHHMFAVGLGNPINGFFAAGSMLIGIPTGIKVFNWILTMRGGSIRFTTAMLFAASFIVEFTIGGLSGISFALVPLDWQLTDTYYVVAHIHYVFLGGTLYAVFAGLFYWFPKITGRKLSERLGRIFFWLFFLGFNLTFMLQHVLGILGMPRRVYTYPDLPYFGLLNLLSTVGAFLMAASIGLFFWNILTSLRKGERAGDDPWNAWTLEWASSSPPALKNFDKVPPVRSLRPLWDLKHPENPDWKNEKSKQTRNEK</sequence>
<feature type="transmembrane region" description="Helical" evidence="16">
    <location>
        <begin position="288"/>
        <end position="307"/>
    </location>
</feature>
<accession>A0A7C9BL42</accession>
<feature type="transmembrane region" description="Helical" evidence="16">
    <location>
        <begin position="319"/>
        <end position="343"/>
    </location>
</feature>
<dbReference type="RefSeq" id="WP_152764000.1">
    <property type="nucleotide sequence ID" value="NZ_WHLY01000002.1"/>
</dbReference>
<dbReference type="GO" id="GO:0004129">
    <property type="term" value="F:cytochrome-c oxidase activity"/>
    <property type="evidence" value="ECO:0007669"/>
    <property type="project" value="UniProtKB-EC"/>
</dbReference>
<keyword evidence="16" id="KW-1003">Cell membrane</keyword>
<evidence type="ECO:0000256" key="12">
    <source>
        <dbReference type="ARBA" id="ARBA00023008"/>
    </source>
</evidence>
<feature type="region of interest" description="Disordered" evidence="17">
    <location>
        <begin position="537"/>
        <end position="560"/>
    </location>
</feature>
<keyword evidence="4 15" id="KW-0349">Heme</keyword>
<feature type="transmembrane region" description="Helical" evidence="16">
    <location>
        <begin position="162"/>
        <end position="190"/>
    </location>
</feature>
<feature type="transmembrane region" description="Helical" evidence="16">
    <location>
        <begin position="469"/>
        <end position="493"/>
    </location>
</feature>
<proteinExistence type="inferred from homology"/>
<name>A0A7C9BL42_9BACT</name>
<evidence type="ECO:0000256" key="11">
    <source>
        <dbReference type="ARBA" id="ARBA00023004"/>
    </source>
</evidence>
<feature type="transmembrane region" description="Helical" evidence="16">
    <location>
        <begin position="391"/>
        <end position="415"/>
    </location>
</feature>
<feature type="transmembrane region" description="Helical" evidence="16">
    <location>
        <begin position="36"/>
        <end position="61"/>
    </location>
</feature>
<feature type="transmembrane region" description="Helical" evidence="16">
    <location>
        <begin position="202"/>
        <end position="230"/>
    </location>
</feature>
<dbReference type="GO" id="GO:0022904">
    <property type="term" value="P:respiratory electron transport chain"/>
    <property type="evidence" value="ECO:0007669"/>
    <property type="project" value="TreeGrafter"/>
</dbReference>
<feature type="transmembrane region" description="Helical" evidence="16">
    <location>
        <begin position="355"/>
        <end position="379"/>
    </location>
</feature>
<keyword evidence="11 16" id="KW-0408">Iron</keyword>
<dbReference type="UniPathway" id="UPA00705"/>
<keyword evidence="13 16" id="KW-0472">Membrane</keyword>
<comment type="function">
    <text evidence="16">Cytochrome c oxidase is the component of the respiratory chain that catalyzes the reduction of oxygen to water. Subunits 1-3 form the functional core of the enzyme complex. CO I is the catalytic subunit of the enzyme. Electrons originating in cytochrome c are transferred via the copper A center of subunit 2 and heme A of subunit 1 to the bimetallic center formed by heme A3 and copper B.</text>
</comment>
<protein>
    <recommendedName>
        <fullName evidence="16">Cytochrome c oxidase subunit 1</fullName>
        <ecNumber evidence="16">7.1.1.9</ecNumber>
    </recommendedName>
</protein>
<feature type="transmembrane region" description="Helical" evidence="16">
    <location>
        <begin position="81"/>
        <end position="103"/>
    </location>
</feature>
<dbReference type="PRINTS" id="PR01165">
    <property type="entry name" value="CYCOXIDASEI"/>
</dbReference>
<evidence type="ECO:0000256" key="1">
    <source>
        <dbReference type="ARBA" id="ARBA00004141"/>
    </source>
</evidence>
<dbReference type="PROSITE" id="PS00077">
    <property type="entry name" value="COX1_CUB"/>
    <property type="match status" value="1"/>
</dbReference>
<dbReference type="GO" id="GO:0005886">
    <property type="term" value="C:plasma membrane"/>
    <property type="evidence" value="ECO:0007669"/>
    <property type="project" value="UniProtKB-SubCell"/>
</dbReference>
<dbReference type="InterPro" id="IPR000883">
    <property type="entry name" value="Cyt_C_Oxase_1"/>
</dbReference>
<evidence type="ECO:0000256" key="5">
    <source>
        <dbReference type="ARBA" id="ARBA00022660"/>
    </source>
</evidence>
<comment type="catalytic activity">
    <reaction evidence="14 16">
        <text>4 Fe(II)-[cytochrome c] + O2 + 8 H(+)(in) = 4 Fe(III)-[cytochrome c] + 2 H2O + 4 H(+)(out)</text>
        <dbReference type="Rhea" id="RHEA:11436"/>
        <dbReference type="Rhea" id="RHEA-COMP:10350"/>
        <dbReference type="Rhea" id="RHEA-COMP:14399"/>
        <dbReference type="ChEBI" id="CHEBI:15377"/>
        <dbReference type="ChEBI" id="CHEBI:15378"/>
        <dbReference type="ChEBI" id="CHEBI:15379"/>
        <dbReference type="ChEBI" id="CHEBI:29033"/>
        <dbReference type="ChEBI" id="CHEBI:29034"/>
        <dbReference type="EC" id="7.1.1.9"/>
    </reaction>
</comment>
<evidence type="ECO:0000256" key="4">
    <source>
        <dbReference type="ARBA" id="ARBA00022617"/>
    </source>
</evidence>
<evidence type="ECO:0000256" key="14">
    <source>
        <dbReference type="ARBA" id="ARBA00047816"/>
    </source>
</evidence>
<keyword evidence="8" id="KW-1278">Translocase</keyword>
<feature type="transmembrane region" description="Helical" evidence="16">
    <location>
        <begin position="262"/>
        <end position="281"/>
    </location>
</feature>
<evidence type="ECO:0000256" key="9">
    <source>
        <dbReference type="ARBA" id="ARBA00022982"/>
    </source>
</evidence>
<evidence type="ECO:0000256" key="15">
    <source>
        <dbReference type="RuleBase" id="RU000370"/>
    </source>
</evidence>
<evidence type="ECO:0000256" key="16">
    <source>
        <dbReference type="RuleBase" id="RU363061"/>
    </source>
</evidence>
<dbReference type="EC" id="7.1.1.9" evidence="16"/>
<keyword evidence="10 16" id="KW-1133">Transmembrane helix</keyword>
<evidence type="ECO:0000256" key="10">
    <source>
        <dbReference type="ARBA" id="ARBA00022989"/>
    </source>
</evidence>
<keyword evidence="12 16" id="KW-0186">Copper</keyword>
<evidence type="ECO:0000313" key="19">
    <source>
        <dbReference type="EMBL" id="MPR36257.1"/>
    </source>
</evidence>
<comment type="caution">
    <text evidence="16">Lacks conserved residue(s) required for the propagation of feature annotation.</text>
</comment>
<dbReference type="GO" id="GO:0006119">
    <property type="term" value="P:oxidative phosphorylation"/>
    <property type="evidence" value="ECO:0007669"/>
    <property type="project" value="UniProtKB-UniPathway"/>
</dbReference>
<feature type="domain" description="Cytochrome oxidase subunit I profile" evidence="18">
    <location>
        <begin position="19"/>
        <end position="532"/>
    </location>
</feature>
<keyword evidence="19" id="KW-0560">Oxidoreductase</keyword>
<dbReference type="Proteomes" id="UP000479293">
    <property type="component" value="Unassembled WGS sequence"/>
</dbReference>
<dbReference type="InterPro" id="IPR023616">
    <property type="entry name" value="Cyt_c_oxase-like_su1_dom"/>
</dbReference>
<evidence type="ECO:0000259" key="18">
    <source>
        <dbReference type="PROSITE" id="PS50855"/>
    </source>
</evidence>
<dbReference type="Gene3D" id="1.20.210.10">
    <property type="entry name" value="Cytochrome c oxidase-like, subunit I domain"/>
    <property type="match status" value="1"/>
</dbReference>
<comment type="subcellular location">
    <subcellularLocation>
        <location evidence="16">Cell membrane</location>
        <topology evidence="16">Multi-pass membrane protein</topology>
    </subcellularLocation>
    <subcellularLocation>
        <location evidence="1">Membrane</location>
        <topology evidence="1">Multi-pass membrane protein</topology>
    </subcellularLocation>
</comment>
<dbReference type="GO" id="GO:0016491">
    <property type="term" value="F:oxidoreductase activity"/>
    <property type="evidence" value="ECO:0007669"/>
    <property type="project" value="UniProtKB-KW"/>
</dbReference>
<comment type="similarity">
    <text evidence="15">Belongs to the heme-copper respiratory oxidase family.</text>
</comment>
<keyword evidence="5 15" id="KW-0679">Respiratory chain</keyword>
<keyword evidence="7 16" id="KW-0479">Metal-binding</keyword>
<evidence type="ECO:0000256" key="17">
    <source>
        <dbReference type="SAM" id="MobiDB-lite"/>
    </source>
</evidence>
<dbReference type="NCBIfam" id="TIGR02891">
    <property type="entry name" value="CtaD_CoxA"/>
    <property type="match status" value="1"/>
</dbReference>
<keyword evidence="9 15" id="KW-0249">Electron transport</keyword>
<evidence type="ECO:0000256" key="8">
    <source>
        <dbReference type="ARBA" id="ARBA00022967"/>
    </source>
</evidence>
<dbReference type="GO" id="GO:0015990">
    <property type="term" value="P:electron transport coupled proton transport"/>
    <property type="evidence" value="ECO:0007669"/>
    <property type="project" value="InterPro"/>
</dbReference>
<dbReference type="SUPFAM" id="SSF81442">
    <property type="entry name" value="Cytochrome c oxidase subunit I-like"/>
    <property type="match status" value="1"/>
</dbReference>
<dbReference type="GO" id="GO:0046872">
    <property type="term" value="F:metal ion binding"/>
    <property type="evidence" value="ECO:0007669"/>
    <property type="project" value="UniProtKB-KW"/>
</dbReference>
<gene>
    <name evidence="19" type="primary">ctaD</name>
    <name evidence="19" type="ORF">GBK04_23655</name>
</gene>
<dbReference type="InterPro" id="IPR014241">
    <property type="entry name" value="Cyt_c_oxidase_su1_bac"/>
</dbReference>